<organism evidence="5 6">
    <name type="scientific">Pelosinus baikalensis</name>
    <dbReference type="NCBI Taxonomy" id="2892015"/>
    <lineage>
        <taxon>Bacteria</taxon>
        <taxon>Bacillati</taxon>
        <taxon>Bacillota</taxon>
        <taxon>Negativicutes</taxon>
        <taxon>Selenomonadales</taxon>
        <taxon>Sporomusaceae</taxon>
        <taxon>Pelosinus</taxon>
    </lineage>
</organism>
<proteinExistence type="inferred from homology"/>
<keyword evidence="4" id="KW-0949">S-adenosyl-L-methionine</keyword>
<reference evidence="5" key="1">
    <citation type="submission" date="2021-11" db="EMBL/GenBank/DDBJ databases">
        <title>Description of a new species Pelosinus isolated from the bottom sediments of Lake Baikal.</title>
        <authorList>
            <person name="Zakharyuk A."/>
        </authorList>
    </citation>
    <scope>NUCLEOTIDE SEQUENCE</scope>
    <source>
        <strain evidence="5">Bkl1</strain>
    </source>
</reference>
<keyword evidence="2 4" id="KW-0489">Methyltransferase</keyword>
<accession>A0ABS8I0N9</accession>
<evidence type="ECO:0000256" key="2">
    <source>
        <dbReference type="ARBA" id="ARBA00022603"/>
    </source>
</evidence>
<comment type="similarity">
    <text evidence="1 4">Belongs to the UPF0677 family.</text>
</comment>
<dbReference type="Gene3D" id="3.40.50.150">
    <property type="entry name" value="Vaccinia Virus protein VP39"/>
    <property type="match status" value="1"/>
</dbReference>
<gene>
    <name evidence="5" type="ORF">LMF89_21670</name>
</gene>
<dbReference type="PANTHER" id="PTHR43619">
    <property type="entry name" value="S-ADENOSYL-L-METHIONINE-DEPENDENT METHYLTRANSFERASE YKTD-RELATED"/>
    <property type="match status" value="1"/>
</dbReference>
<dbReference type="PANTHER" id="PTHR43619:SF2">
    <property type="entry name" value="S-ADENOSYL-L-METHIONINE-DEPENDENT METHYLTRANSFERASES SUPERFAMILY PROTEIN"/>
    <property type="match status" value="1"/>
</dbReference>
<dbReference type="GO" id="GO:0008168">
    <property type="term" value="F:methyltransferase activity"/>
    <property type="evidence" value="ECO:0007669"/>
    <property type="project" value="UniProtKB-KW"/>
</dbReference>
<sequence>MKENQFSLTAIMCAYLRAYHAKYDEPKIFDDFLADQIIPDENRLLIEEGLTKHLQLKAPELAASLPDQATALKLVARAMNSRSILLSRSRYTEETLEAAIKQGTQQYVILGAGLDTFAFRRSDILVNLQVFEIDHPNTQNFKTQRIKELGWAVPTQLNFIPMDFTQESLDAALKKSSYNPQVKSFFSWLGVTMYLTREEVFATLRTIATIAPTGSRIVFDYFDIDIFDAQKTDTQIQEELAQVQAAGEPMKTGFDPSMLASDLANLGLHLHENLNQAEIQRRYLQGRKYAHIAQAVVK</sequence>
<evidence type="ECO:0000313" key="5">
    <source>
        <dbReference type="EMBL" id="MCC5467949.1"/>
    </source>
</evidence>
<dbReference type="Pfam" id="PF04072">
    <property type="entry name" value="LCM"/>
    <property type="match status" value="1"/>
</dbReference>
<dbReference type="GO" id="GO:0032259">
    <property type="term" value="P:methylation"/>
    <property type="evidence" value="ECO:0007669"/>
    <property type="project" value="UniProtKB-KW"/>
</dbReference>
<dbReference type="RefSeq" id="WP_229536874.1">
    <property type="nucleotide sequence ID" value="NZ_JAJHJB010000044.1"/>
</dbReference>
<dbReference type="EC" id="2.1.1.-" evidence="4"/>
<dbReference type="EMBL" id="JAJHJB010000044">
    <property type="protein sequence ID" value="MCC5467949.1"/>
    <property type="molecule type" value="Genomic_DNA"/>
</dbReference>
<dbReference type="InterPro" id="IPR029063">
    <property type="entry name" value="SAM-dependent_MTases_sf"/>
</dbReference>
<dbReference type="InterPro" id="IPR007213">
    <property type="entry name" value="Ppm1/Ppm2/Tcmp"/>
</dbReference>
<dbReference type="Proteomes" id="UP001165492">
    <property type="component" value="Unassembled WGS sequence"/>
</dbReference>
<evidence type="ECO:0000256" key="1">
    <source>
        <dbReference type="ARBA" id="ARBA00008138"/>
    </source>
</evidence>
<name>A0ABS8I0N9_9FIRM</name>
<evidence type="ECO:0000256" key="3">
    <source>
        <dbReference type="ARBA" id="ARBA00022679"/>
    </source>
</evidence>
<keyword evidence="3" id="KW-0808">Transferase</keyword>
<evidence type="ECO:0000313" key="6">
    <source>
        <dbReference type="Proteomes" id="UP001165492"/>
    </source>
</evidence>
<comment type="function">
    <text evidence="4">Exhibits S-adenosyl-L-methionine-dependent methyltransferase activity.</text>
</comment>
<comment type="caution">
    <text evidence="5">The sequence shown here is derived from an EMBL/GenBank/DDBJ whole genome shotgun (WGS) entry which is preliminary data.</text>
</comment>
<dbReference type="InterPro" id="IPR011610">
    <property type="entry name" value="SAM_mthyl_Trfase_ML2640-like"/>
</dbReference>
<dbReference type="NCBIfam" id="TIGR00027">
    <property type="entry name" value="mthyl_TIGR00027"/>
    <property type="match status" value="1"/>
</dbReference>
<keyword evidence="6" id="KW-1185">Reference proteome</keyword>
<evidence type="ECO:0000256" key="4">
    <source>
        <dbReference type="RuleBase" id="RU362030"/>
    </source>
</evidence>
<dbReference type="SUPFAM" id="SSF53335">
    <property type="entry name" value="S-adenosyl-L-methionine-dependent methyltransferases"/>
    <property type="match status" value="1"/>
</dbReference>
<protein>
    <recommendedName>
        <fullName evidence="4">S-adenosyl-L-methionine-dependent methyltransferase</fullName>
        <ecNumber evidence="4">2.1.1.-</ecNumber>
    </recommendedName>
</protein>